<reference evidence="1 2" key="1">
    <citation type="submission" date="2021-06" db="EMBL/GenBank/DDBJ databases">
        <authorList>
            <person name="Grouzdev D.S."/>
            <person name="Koziaeva V."/>
        </authorList>
    </citation>
    <scope>NUCLEOTIDE SEQUENCE [LARGE SCALE GENOMIC DNA]</scope>
    <source>
        <strain evidence="1 2">22</strain>
    </source>
</reference>
<proteinExistence type="predicted"/>
<name>A0A947D684_9HYPH</name>
<dbReference type="Proteomes" id="UP000766595">
    <property type="component" value="Unassembled WGS sequence"/>
</dbReference>
<protein>
    <submittedName>
        <fullName evidence="1">Uncharacterized protein</fullName>
    </submittedName>
</protein>
<dbReference type="AlphaFoldDB" id="A0A947D684"/>
<evidence type="ECO:0000313" key="2">
    <source>
        <dbReference type="Proteomes" id="UP000766595"/>
    </source>
</evidence>
<comment type="caution">
    <text evidence="1">The sequence shown here is derived from an EMBL/GenBank/DDBJ whole genome shotgun (WGS) entry which is preliminary data.</text>
</comment>
<gene>
    <name evidence="1" type="ORF">KL771_20335</name>
</gene>
<dbReference type="EMBL" id="JAHHZF010000010">
    <property type="protein sequence ID" value="MBT9291825.1"/>
    <property type="molecule type" value="Genomic_DNA"/>
</dbReference>
<accession>A0A947D684</accession>
<organism evidence="1 2">
    <name type="scientific">Prosthecodimorpha staleyi</name>
    <dbReference type="NCBI Taxonomy" id="2840188"/>
    <lineage>
        <taxon>Bacteria</taxon>
        <taxon>Pseudomonadati</taxon>
        <taxon>Pseudomonadota</taxon>
        <taxon>Alphaproteobacteria</taxon>
        <taxon>Hyphomicrobiales</taxon>
        <taxon>Ancalomicrobiaceae</taxon>
        <taxon>Prosthecodimorpha</taxon>
    </lineage>
</organism>
<dbReference type="RefSeq" id="WP_261970352.1">
    <property type="nucleotide sequence ID" value="NZ_JAHHZF010000010.1"/>
</dbReference>
<keyword evidence="2" id="KW-1185">Reference proteome</keyword>
<evidence type="ECO:0000313" key="1">
    <source>
        <dbReference type="EMBL" id="MBT9291825.1"/>
    </source>
</evidence>
<sequence>MTDDEWQAHVTREAAKAIGQWLEARGRLHQPLRALNFRELEAMADAAIARFIVLASHKIRDRSKADPRLVDLLLAG</sequence>